<evidence type="ECO:0000313" key="5">
    <source>
        <dbReference type="EMBL" id="TWU62370.1"/>
    </source>
</evidence>
<dbReference type="Proteomes" id="UP000316476">
    <property type="component" value="Unassembled WGS sequence"/>
</dbReference>
<dbReference type="PANTHER" id="PTHR12829">
    <property type="entry name" value="N6-ADENOSINE-METHYLTRANSFERASE"/>
    <property type="match status" value="1"/>
</dbReference>
<dbReference type="GO" id="GO:0032259">
    <property type="term" value="P:methylation"/>
    <property type="evidence" value="ECO:0007669"/>
    <property type="project" value="UniProtKB-KW"/>
</dbReference>
<dbReference type="GO" id="GO:0008168">
    <property type="term" value="F:methyltransferase activity"/>
    <property type="evidence" value="ECO:0007669"/>
    <property type="project" value="UniProtKB-KW"/>
</dbReference>
<keyword evidence="1" id="KW-0489">Methyltransferase</keyword>
<evidence type="ECO:0000313" key="6">
    <source>
        <dbReference type="Proteomes" id="UP000316476"/>
    </source>
</evidence>
<name>A0A5C6FJV4_9PLAN</name>
<dbReference type="InterPro" id="IPR007757">
    <property type="entry name" value="MT-A70-like"/>
</dbReference>
<evidence type="ECO:0008006" key="7">
    <source>
        <dbReference type="Google" id="ProtNLM"/>
    </source>
</evidence>
<dbReference type="PROSITE" id="PS51143">
    <property type="entry name" value="MT_A70"/>
    <property type="match status" value="1"/>
</dbReference>
<keyword evidence="3" id="KW-0949">S-adenosyl-L-methionine</keyword>
<keyword evidence="2" id="KW-0808">Transferase</keyword>
<sequence length="200" mass="22645">MAAIIITLSTTRYPLHEQPSIAADLHALANTGAKFSTVYADPPWRYSNSASRGAGSNHYLTMTVDEICSLPVERLVGSSAHLHLWTTNAFLRDAFDVMEAWGFDFKSSLIWTKPQLGMGNYWRVSHEFLLLGVRGSAPFLDNTCRSWVQHPRSRHSKKPFAVRALVERVSPGPYLELFGREEFPRSQCTVFGNQVERRLF</sequence>
<accession>A0A5C6FJV4</accession>
<gene>
    <name evidence="5" type="ORF">V7x_40990</name>
</gene>
<evidence type="ECO:0000256" key="2">
    <source>
        <dbReference type="ARBA" id="ARBA00022679"/>
    </source>
</evidence>
<dbReference type="AlphaFoldDB" id="A0A5C6FJV4"/>
<dbReference type="Pfam" id="PF05063">
    <property type="entry name" value="MT-A70"/>
    <property type="match status" value="1"/>
</dbReference>
<evidence type="ECO:0000256" key="4">
    <source>
        <dbReference type="PROSITE-ProRule" id="PRU00489"/>
    </source>
</evidence>
<proteinExistence type="inferred from homology"/>
<dbReference type="RefSeq" id="WP_197137977.1">
    <property type="nucleotide sequence ID" value="NZ_SJPZ01000002.1"/>
</dbReference>
<dbReference type="EMBL" id="SJPZ01000002">
    <property type="protein sequence ID" value="TWU62370.1"/>
    <property type="molecule type" value="Genomic_DNA"/>
</dbReference>
<dbReference type="SUPFAM" id="SSF53335">
    <property type="entry name" value="S-adenosyl-L-methionine-dependent methyltransferases"/>
    <property type="match status" value="1"/>
</dbReference>
<comment type="caution">
    <text evidence="5">The sequence shown here is derived from an EMBL/GenBank/DDBJ whole genome shotgun (WGS) entry which is preliminary data.</text>
</comment>
<reference evidence="5 6" key="1">
    <citation type="submission" date="2019-02" db="EMBL/GenBank/DDBJ databases">
        <title>Deep-cultivation of Planctomycetes and their phenomic and genomic characterization uncovers novel biology.</title>
        <authorList>
            <person name="Wiegand S."/>
            <person name="Jogler M."/>
            <person name="Boedeker C."/>
            <person name="Pinto D."/>
            <person name="Vollmers J."/>
            <person name="Rivas-Marin E."/>
            <person name="Kohn T."/>
            <person name="Peeters S.H."/>
            <person name="Heuer A."/>
            <person name="Rast P."/>
            <person name="Oberbeckmann S."/>
            <person name="Bunk B."/>
            <person name="Jeske O."/>
            <person name="Meyerdierks A."/>
            <person name="Storesund J.E."/>
            <person name="Kallscheuer N."/>
            <person name="Luecker S."/>
            <person name="Lage O.M."/>
            <person name="Pohl T."/>
            <person name="Merkel B.J."/>
            <person name="Hornburger P."/>
            <person name="Mueller R.-W."/>
            <person name="Bruemmer F."/>
            <person name="Labrenz M."/>
            <person name="Spormann A.M."/>
            <person name="Op Den Camp H."/>
            <person name="Overmann J."/>
            <person name="Amann R."/>
            <person name="Jetten M.S.M."/>
            <person name="Mascher T."/>
            <person name="Medema M.H."/>
            <person name="Devos D.P."/>
            <person name="Kaster A.-K."/>
            <person name="Ovreas L."/>
            <person name="Rohde M."/>
            <person name="Galperin M.Y."/>
            <person name="Jogler C."/>
        </authorList>
    </citation>
    <scope>NUCLEOTIDE SEQUENCE [LARGE SCALE GENOMIC DNA]</scope>
    <source>
        <strain evidence="5 6">V7</strain>
    </source>
</reference>
<dbReference type="InterPro" id="IPR029063">
    <property type="entry name" value="SAM-dependent_MTases_sf"/>
</dbReference>
<organism evidence="5 6">
    <name type="scientific">Crateriforma conspicua</name>
    <dbReference type="NCBI Taxonomy" id="2527996"/>
    <lineage>
        <taxon>Bacteria</taxon>
        <taxon>Pseudomonadati</taxon>
        <taxon>Planctomycetota</taxon>
        <taxon>Planctomycetia</taxon>
        <taxon>Planctomycetales</taxon>
        <taxon>Planctomycetaceae</taxon>
        <taxon>Crateriforma</taxon>
    </lineage>
</organism>
<dbReference type="Gene3D" id="3.40.50.150">
    <property type="entry name" value="Vaccinia Virus protein VP39"/>
    <property type="match status" value="1"/>
</dbReference>
<protein>
    <recommendedName>
        <fullName evidence="7">Transcriptional activator, adenine-specific DNA methyltransferase</fullName>
    </recommendedName>
</protein>
<dbReference type="PANTHER" id="PTHR12829:SF7">
    <property type="entry name" value="N6-ADENOSINE-METHYLTRANSFERASE CATALYTIC SUBUNIT"/>
    <property type="match status" value="1"/>
</dbReference>
<evidence type="ECO:0000256" key="1">
    <source>
        <dbReference type="ARBA" id="ARBA00022603"/>
    </source>
</evidence>
<evidence type="ECO:0000256" key="3">
    <source>
        <dbReference type="ARBA" id="ARBA00022691"/>
    </source>
</evidence>
<comment type="similarity">
    <text evidence="4">Belongs to the MT-A70-like family.</text>
</comment>